<dbReference type="InterPro" id="IPR008978">
    <property type="entry name" value="HSP20-like_chaperone"/>
</dbReference>
<evidence type="ECO:0000313" key="5">
    <source>
        <dbReference type="EMBL" id="RMB12718.1"/>
    </source>
</evidence>
<name>A0A3M0CTB9_9PROT</name>
<keyword evidence="1" id="KW-0346">Stress response</keyword>
<dbReference type="Gene3D" id="2.60.40.790">
    <property type="match status" value="1"/>
</dbReference>
<dbReference type="SUPFAM" id="SSF49764">
    <property type="entry name" value="HSP20-like chaperones"/>
    <property type="match status" value="1"/>
</dbReference>
<sequence>MSRLSIFNSPFLLGFEDMEHLVESVAKSSGEGYPPYNIEQHGKGTVRISLAVAGFSRTDLAVTLENRQLIVRGRQEDTRADTQTFLHRGIAKRQFMRRFLLADGMEVTDAFLENGLLHIDVARPKSDPAVQTIPIRE</sequence>
<comment type="similarity">
    <text evidence="2 3">Belongs to the small heat shock protein (HSP20) family.</text>
</comment>
<proteinExistence type="inferred from homology"/>
<dbReference type="InParanoid" id="A0A3M0CTB9"/>
<evidence type="ECO:0000259" key="4">
    <source>
        <dbReference type="PROSITE" id="PS01031"/>
    </source>
</evidence>
<dbReference type="PROSITE" id="PS01031">
    <property type="entry name" value="SHSP"/>
    <property type="match status" value="1"/>
</dbReference>
<dbReference type="OrthoDB" id="9810618at2"/>
<dbReference type="PANTHER" id="PTHR47062">
    <property type="match status" value="1"/>
</dbReference>
<reference evidence="5 6" key="1">
    <citation type="submission" date="2018-10" db="EMBL/GenBank/DDBJ databases">
        <title>Genomic Encyclopedia of Archaeal and Bacterial Type Strains, Phase II (KMG-II): from individual species to whole genera.</title>
        <authorList>
            <person name="Goeker M."/>
        </authorList>
    </citation>
    <scope>NUCLEOTIDE SEQUENCE [LARGE SCALE GENOMIC DNA]</scope>
    <source>
        <strain evidence="5 6">DSM 25217</strain>
    </source>
</reference>
<organism evidence="5 6">
    <name type="scientific">Eilatimonas milleporae</name>
    <dbReference type="NCBI Taxonomy" id="911205"/>
    <lineage>
        <taxon>Bacteria</taxon>
        <taxon>Pseudomonadati</taxon>
        <taxon>Pseudomonadota</taxon>
        <taxon>Alphaproteobacteria</taxon>
        <taxon>Kordiimonadales</taxon>
        <taxon>Kordiimonadaceae</taxon>
        <taxon>Eilatimonas</taxon>
    </lineage>
</organism>
<protein>
    <submittedName>
        <fullName evidence="5">HSP20 family molecular chaperone IbpA</fullName>
    </submittedName>
</protein>
<dbReference type="InterPro" id="IPR037913">
    <property type="entry name" value="ACD_IbpA/B"/>
</dbReference>
<dbReference type="InterPro" id="IPR002068">
    <property type="entry name" value="A-crystallin/Hsp20_dom"/>
</dbReference>
<accession>A0A3M0CTB9</accession>
<evidence type="ECO:0000256" key="2">
    <source>
        <dbReference type="PROSITE-ProRule" id="PRU00285"/>
    </source>
</evidence>
<evidence type="ECO:0000256" key="3">
    <source>
        <dbReference type="RuleBase" id="RU003616"/>
    </source>
</evidence>
<dbReference type="Pfam" id="PF00011">
    <property type="entry name" value="HSP20"/>
    <property type="match status" value="1"/>
</dbReference>
<dbReference type="RefSeq" id="WP_121936930.1">
    <property type="nucleotide sequence ID" value="NZ_REFR01000002.1"/>
</dbReference>
<comment type="caution">
    <text evidence="5">The sequence shown here is derived from an EMBL/GenBank/DDBJ whole genome shotgun (WGS) entry which is preliminary data.</text>
</comment>
<feature type="domain" description="SHSP" evidence="4">
    <location>
        <begin position="27"/>
        <end position="137"/>
    </location>
</feature>
<keyword evidence="6" id="KW-1185">Reference proteome</keyword>
<evidence type="ECO:0000256" key="1">
    <source>
        <dbReference type="ARBA" id="ARBA00023016"/>
    </source>
</evidence>
<dbReference type="Proteomes" id="UP000271227">
    <property type="component" value="Unassembled WGS sequence"/>
</dbReference>
<dbReference type="EMBL" id="REFR01000002">
    <property type="protein sequence ID" value="RMB12718.1"/>
    <property type="molecule type" value="Genomic_DNA"/>
</dbReference>
<dbReference type="PANTHER" id="PTHR47062:SF1">
    <property type="entry name" value="SMALL HEAT SHOCK PROTEIN IBPA"/>
    <property type="match status" value="1"/>
</dbReference>
<dbReference type="CDD" id="cd06470">
    <property type="entry name" value="ACD_IbpA-B_like"/>
    <property type="match status" value="1"/>
</dbReference>
<dbReference type="AlphaFoldDB" id="A0A3M0CTB9"/>
<evidence type="ECO:0000313" key="6">
    <source>
        <dbReference type="Proteomes" id="UP000271227"/>
    </source>
</evidence>
<gene>
    <name evidence="5" type="ORF">BXY39_0142</name>
</gene>